<name>A0A3L6G310_MAIZE</name>
<dbReference type="Pfam" id="PF25029">
    <property type="entry name" value="MOM1"/>
    <property type="match status" value="1"/>
</dbReference>
<organism evidence="2 3">
    <name type="scientific">Zea mays</name>
    <name type="common">Maize</name>
    <dbReference type="NCBI Taxonomy" id="4577"/>
    <lineage>
        <taxon>Eukaryota</taxon>
        <taxon>Viridiplantae</taxon>
        <taxon>Streptophyta</taxon>
        <taxon>Embryophyta</taxon>
        <taxon>Tracheophyta</taxon>
        <taxon>Spermatophyta</taxon>
        <taxon>Magnoliopsida</taxon>
        <taxon>Liliopsida</taxon>
        <taxon>Poales</taxon>
        <taxon>Poaceae</taxon>
        <taxon>PACMAD clade</taxon>
        <taxon>Panicoideae</taxon>
        <taxon>Andropogonodae</taxon>
        <taxon>Andropogoneae</taxon>
        <taxon>Tripsacinae</taxon>
        <taxon>Zea</taxon>
    </lineage>
</organism>
<dbReference type="Proteomes" id="UP000251960">
    <property type="component" value="Chromosome 2"/>
</dbReference>
<keyword evidence="2" id="KW-0378">Hydrolase</keyword>
<dbReference type="ExpressionAtlas" id="A0A3L6G310">
    <property type="expression patterns" value="baseline"/>
</dbReference>
<dbReference type="AlphaFoldDB" id="A0A3L6G310"/>
<comment type="caution">
    <text evidence="2">The sequence shown here is derived from an EMBL/GenBank/DDBJ whole genome shotgun (WGS) entry which is preliminary data.</text>
</comment>
<proteinExistence type="predicted"/>
<gene>
    <name evidence="2" type="primary">MOM1_1</name>
    <name evidence="2" type="ORF">Zm00014a_033692</name>
</gene>
<feature type="domain" description="MOM1 alpha-helical" evidence="1">
    <location>
        <begin position="427"/>
        <end position="516"/>
    </location>
</feature>
<dbReference type="GO" id="GO:0031507">
    <property type="term" value="P:heterochromatin formation"/>
    <property type="evidence" value="ECO:0007669"/>
    <property type="project" value="InterPro"/>
</dbReference>
<keyword evidence="2" id="KW-0067">ATP-binding</keyword>
<keyword evidence="2" id="KW-0547">Nucleotide-binding</keyword>
<keyword evidence="2" id="KW-0347">Helicase</keyword>
<dbReference type="GO" id="GO:0004386">
    <property type="term" value="F:helicase activity"/>
    <property type="evidence" value="ECO:0007669"/>
    <property type="project" value="UniProtKB-KW"/>
</dbReference>
<protein>
    <submittedName>
        <fullName evidence="2">Helicase protein MOM1</fullName>
    </submittedName>
</protein>
<dbReference type="EMBL" id="NCVQ01000003">
    <property type="protein sequence ID" value="PWZ41487.1"/>
    <property type="molecule type" value="Genomic_DNA"/>
</dbReference>
<evidence type="ECO:0000259" key="1">
    <source>
        <dbReference type="Pfam" id="PF25029"/>
    </source>
</evidence>
<evidence type="ECO:0000313" key="3">
    <source>
        <dbReference type="Proteomes" id="UP000251960"/>
    </source>
</evidence>
<sequence>MRATGPLRGPDALDVLIAGAGAGRGAQAGGAVLQAGRAAAKPLLLACTAIEWRRRDGVRPGQGDKLKLFISGISWETINDGQEAERALLCLRRGTILVTIAGACTRGAGTSFAASGTSFSIYIWHLFQYRNFNNWLSVMNFISRLLFKGLGAFKFRLWDVKQELPFCQPFVCTISTSRQLEAKRDLVAGVVYGTDFFTKRKIQDSRGILIGQISSSIDSQQEMELIRSALLTNILYITDVGFSCSLLLLCTSLISGKGAAQAQRPSGGVVGPWSSRSSKNYGVFAIESYAFKSIKELTEKGNATSSSTSGCRWLGPLSKWSMTSVNLGTFQDGDLLPNTQTTMAKKGQYVKSQGLVDMNKPPEMIYGNMKFKEIQFQKLQRLLDGCHPDFDNDHLCSVNNHDLLLEMSTPSADLHLLPETGVENIRTPKSLHAELKRELSKLNMVLKLPDNVLFLANQFIEYLLHNHLVVREPRSILHAFNIALCWRAASFLKYTELDHRESVALASDGLNYECNEAPS</sequence>
<accession>A0A3L6G310</accession>
<dbReference type="PANTHER" id="PTHR35116:SF2">
    <property type="entry name" value="ATP-DEPENDENT HELICASE FAMILY PROTEIN-RELATED"/>
    <property type="match status" value="1"/>
</dbReference>
<reference evidence="2 3" key="1">
    <citation type="journal article" date="2018" name="Nat. Genet.">
        <title>Extensive intraspecific gene order and gene structural variations between Mo17 and other maize genomes.</title>
        <authorList>
            <person name="Sun S."/>
            <person name="Zhou Y."/>
            <person name="Chen J."/>
            <person name="Shi J."/>
            <person name="Zhao H."/>
            <person name="Zhao H."/>
            <person name="Song W."/>
            <person name="Zhang M."/>
            <person name="Cui Y."/>
            <person name="Dong X."/>
            <person name="Liu H."/>
            <person name="Ma X."/>
            <person name="Jiao Y."/>
            <person name="Wang B."/>
            <person name="Wei X."/>
            <person name="Stein J.C."/>
            <person name="Glaubitz J.C."/>
            <person name="Lu F."/>
            <person name="Yu G."/>
            <person name="Liang C."/>
            <person name="Fengler K."/>
            <person name="Li B."/>
            <person name="Rafalski A."/>
            <person name="Schnable P.S."/>
            <person name="Ware D.H."/>
            <person name="Buckler E.S."/>
            <person name="Lai J."/>
        </authorList>
    </citation>
    <scope>NUCLEOTIDE SEQUENCE [LARGE SCALE GENOMIC DNA]</scope>
    <source>
        <strain evidence="3">cv. Missouri 17</strain>
        <tissue evidence="2">Seedling</tissue>
    </source>
</reference>
<dbReference type="InterPro" id="IPR039322">
    <property type="entry name" value="MOM1"/>
</dbReference>
<dbReference type="InterPro" id="IPR056882">
    <property type="entry name" value="MOM1_dom"/>
</dbReference>
<evidence type="ECO:0000313" key="2">
    <source>
        <dbReference type="EMBL" id="PWZ41487.1"/>
    </source>
</evidence>
<dbReference type="PANTHER" id="PTHR35116">
    <property type="entry name" value="HELICASE PROTEIN MOM1"/>
    <property type="match status" value="1"/>
</dbReference>